<dbReference type="EMBL" id="RXGB01003851">
    <property type="protein sequence ID" value="TMW91117.1"/>
    <property type="molecule type" value="Genomic_DNA"/>
</dbReference>
<dbReference type="SUPFAM" id="SSF51735">
    <property type="entry name" value="NAD(P)-binding Rossmann-fold domains"/>
    <property type="match status" value="1"/>
</dbReference>
<comment type="similarity">
    <text evidence="2">Belongs to the short-chain dehydrogenases/reductases (SDR) family.</text>
</comment>
<dbReference type="Pfam" id="PF00106">
    <property type="entry name" value="adh_short"/>
    <property type="match status" value="1"/>
</dbReference>
<dbReference type="AlphaFoldDB" id="A0A6N2B8E7"/>
<keyword evidence="4" id="KW-0812">Transmembrane</keyword>
<keyword evidence="5" id="KW-0560">Oxidoreductase</keyword>
<gene>
    <name evidence="6" type="ORF">EJD97_014767</name>
</gene>
<dbReference type="Gene3D" id="3.40.50.720">
    <property type="entry name" value="NAD(P)-binding Rossmann-like Domain"/>
    <property type="match status" value="1"/>
</dbReference>
<evidence type="ECO:0000256" key="5">
    <source>
        <dbReference type="ARBA" id="ARBA00023002"/>
    </source>
</evidence>
<dbReference type="GO" id="GO:0016491">
    <property type="term" value="F:oxidoreductase activity"/>
    <property type="evidence" value="ECO:0007669"/>
    <property type="project" value="UniProtKB-KW"/>
</dbReference>
<evidence type="ECO:0000256" key="1">
    <source>
        <dbReference type="ARBA" id="ARBA00004606"/>
    </source>
</evidence>
<sequence length="172" mass="19483">MNISTTDINLWGSVYPTYFAIPHLKKTRGKVFVNCSSVAIVQPPSFSFYAASKAALISFYETVRVELAPEILITIATIGYIDSELMGGKHLKDDVMQIDENRSDGTLLPVMSCSDSAKSIVSAICRKERHITEPKDIWVLLFVKTVCPQLFEWFYRTFKPNDVFYNDQRVNG</sequence>
<dbReference type="PROSITE" id="PS00061">
    <property type="entry name" value="ADH_SHORT"/>
    <property type="match status" value="1"/>
</dbReference>
<dbReference type="InterPro" id="IPR020904">
    <property type="entry name" value="Sc_DH/Rdtase_CS"/>
</dbReference>
<comment type="caution">
    <text evidence="6">The sequence shown here is derived from an EMBL/GenBank/DDBJ whole genome shotgun (WGS) entry which is preliminary data.</text>
</comment>
<dbReference type="InterPro" id="IPR002347">
    <property type="entry name" value="SDR_fam"/>
</dbReference>
<protein>
    <submittedName>
        <fullName evidence="6">Uncharacterized protein</fullName>
    </submittedName>
</protein>
<dbReference type="PANTHER" id="PTHR43391:SF91">
    <property type="entry name" value="OS04G0390700 PROTEIN"/>
    <property type="match status" value="1"/>
</dbReference>
<dbReference type="InterPro" id="IPR036291">
    <property type="entry name" value="NAD(P)-bd_dom_sf"/>
</dbReference>
<evidence type="ECO:0000256" key="3">
    <source>
        <dbReference type="ARBA" id="ARBA00022857"/>
    </source>
</evidence>
<evidence type="ECO:0000313" key="6">
    <source>
        <dbReference type="EMBL" id="TMW91117.1"/>
    </source>
</evidence>
<proteinExistence type="inferred from homology"/>
<comment type="subcellular location">
    <subcellularLocation>
        <location evidence="1">Membrane</location>
        <topology evidence="1">Single-pass type II membrane protein</topology>
    </subcellularLocation>
</comment>
<keyword evidence="4" id="KW-0735">Signal-anchor</keyword>
<reference evidence="6" key="1">
    <citation type="submission" date="2019-05" db="EMBL/GenBank/DDBJ databases">
        <title>The de novo reference genome and transcriptome assemblies of the wild tomato species Solanum chilense.</title>
        <authorList>
            <person name="Stam R."/>
            <person name="Nosenko T."/>
            <person name="Hoerger A.C."/>
            <person name="Stephan W."/>
            <person name="Seidel M.A."/>
            <person name="Kuhn J.M.M."/>
            <person name="Haberer G."/>
            <person name="Tellier A."/>
        </authorList>
    </citation>
    <scope>NUCLEOTIDE SEQUENCE</scope>
    <source>
        <tissue evidence="6">Mature leaves</tissue>
    </source>
</reference>
<keyword evidence="3" id="KW-0521">NADP</keyword>
<dbReference type="GO" id="GO:0005829">
    <property type="term" value="C:cytosol"/>
    <property type="evidence" value="ECO:0007669"/>
    <property type="project" value="TreeGrafter"/>
</dbReference>
<accession>A0A6N2B8E7</accession>
<organism evidence="6">
    <name type="scientific">Solanum chilense</name>
    <name type="common">Tomato</name>
    <name type="synonym">Lycopersicon chilense</name>
    <dbReference type="NCBI Taxonomy" id="4083"/>
    <lineage>
        <taxon>Eukaryota</taxon>
        <taxon>Viridiplantae</taxon>
        <taxon>Streptophyta</taxon>
        <taxon>Embryophyta</taxon>
        <taxon>Tracheophyta</taxon>
        <taxon>Spermatophyta</taxon>
        <taxon>Magnoliopsida</taxon>
        <taxon>eudicotyledons</taxon>
        <taxon>Gunneridae</taxon>
        <taxon>Pentapetalae</taxon>
        <taxon>asterids</taxon>
        <taxon>lamiids</taxon>
        <taxon>Solanales</taxon>
        <taxon>Solanaceae</taxon>
        <taxon>Solanoideae</taxon>
        <taxon>Solaneae</taxon>
        <taxon>Solanum</taxon>
        <taxon>Solanum subgen. Lycopersicon</taxon>
    </lineage>
</organism>
<name>A0A6N2B8E7_SOLCI</name>
<evidence type="ECO:0000256" key="2">
    <source>
        <dbReference type="ARBA" id="ARBA00006484"/>
    </source>
</evidence>
<evidence type="ECO:0000256" key="4">
    <source>
        <dbReference type="ARBA" id="ARBA00022968"/>
    </source>
</evidence>
<dbReference type="GO" id="GO:0016020">
    <property type="term" value="C:membrane"/>
    <property type="evidence" value="ECO:0007669"/>
    <property type="project" value="UniProtKB-SubCell"/>
</dbReference>
<dbReference type="PANTHER" id="PTHR43391">
    <property type="entry name" value="RETINOL DEHYDROGENASE-RELATED"/>
    <property type="match status" value="1"/>
</dbReference>